<evidence type="ECO:0000256" key="2">
    <source>
        <dbReference type="ARBA" id="ARBA00009054"/>
    </source>
</evidence>
<dbReference type="InterPro" id="IPR000740">
    <property type="entry name" value="GrpE"/>
</dbReference>
<feature type="compositionally biased region" description="Basic and acidic residues" evidence="13">
    <location>
        <begin position="1"/>
        <end position="12"/>
    </location>
</feature>
<dbReference type="PROSITE" id="PS01071">
    <property type="entry name" value="GRPE"/>
    <property type="match status" value="1"/>
</dbReference>
<dbReference type="InterPro" id="IPR009012">
    <property type="entry name" value="GrpE_head"/>
</dbReference>
<dbReference type="HAMAP" id="MF_01151">
    <property type="entry name" value="GrpE"/>
    <property type="match status" value="1"/>
</dbReference>
<evidence type="ECO:0000256" key="4">
    <source>
        <dbReference type="ARBA" id="ARBA00022490"/>
    </source>
</evidence>
<feature type="compositionally biased region" description="Basic and acidic residues" evidence="13">
    <location>
        <begin position="44"/>
        <end position="54"/>
    </location>
</feature>
<dbReference type="SUPFAM" id="SSF58014">
    <property type="entry name" value="Coiled-coil domain of nucleotide exchange factor GrpE"/>
    <property type="match status" value="1"/>
</dbReference>
<comment type="caution">
    <text evidence="14">The sequence shown here is derived from an EMBL/GenBank/DDBJ whole genome shotgun (WGS) entry which is preliminary data.</text>
</comment>
<protein>
    <recommendedName>
        <fullName evidence="8 10">Protein GrpE</fullName>
    </recommendedName>
    <alternativeName>
        <fullName evidence="9 10">HSP-70 cofactor</fullName>
    </alternativeName>
</protein>
<dbReference type="InterPro" id="IPR013805">
    <property type="entry name" value="GrpE_CC"/>
</dbReference>
<keyword evidence="4 10" id="KW-0963">Cytoplasm</keyword>
<evidence type="ECO:0000256" key="9">
    <source>
        <dbReference type="ARBA" id="ARBA00076414"/>
    </source>
</evidence>
<accession>A0A840ILX1</accession>
<dbReference type="RefSeq" id="WP_183345508.1">
    <property type="nucleotide sequence ID" value="NZ_JACHNU010000010.1"/>
</dbReference>
<evidence type="ECO:0000313" key="15">
    <source>
        <dbReference type="Proteomes" id="UP000585272"/>
    </source>
</evidence>
<comment type="similarity">
    <text evidence="2 10 12">Belongs to the GrpE family.</text>
</comment>
<dbReference type="GO" id="GO:0051082">
    <property type="term" value="F:unfolded protein binding"/>
    <property type="evidence" value="ECO:0007669"/>
    <property type="project" value="TreeGrafter"/>
</dbReference>
<dbReference type="AlphaFoldDB" id="A0A840ILX1"/>
<dbReference type="PRINTS" id="PR00773">
    <property type="entry name" value="GRPEPROTEIN"/>
</dbReference>
<dbReference type="CDD" id="cd00446">
    <property type="entry name" value="GrpE"/>
    <property type="match status" value="1"/>
</dbReference>
<evidence type="ECO:0000256" key="10">
    <source>
        <dbReference type="HAMAP-Rule" id="MF_01151"/>
    </source>
</evidence>
<evidence type="ECO:0000256" key="8">
    <source>
        <dbReference type="ARBA" id="ARBA00072274"/>
    </source>
</evidence>
<evidence type="ECO:0000256" key="1">
    <source>
        <dbReference type="ARBA" id="ARBA00004496"/>
    </source>
</evidence>
<dbReference type="Pfam" id="PF01025">
    <property type="entry name" value="GrpE"/>
    <property type="match status" value="1"/>
</dbReference>
<evidence type="ECO:0000256" key="7">
    <source>
        <dbReference type="ARBA" id="ARBA00053401"/>
    </source>
</evidence>
<feature type="region of interest" description="Disordered" evidence="13">
    <location>
        <begin position="1"/>
        <end position="54"/>
    </location>
</feature>
<name>A0A840ILX1_9ACTN</name>
<evidence type="ECO:0000256" key="13">
    <source>
        <dbReference type="SAM" id="MobiDB-lite"/>
    </source>
</evidence>
<dbReference type="EMBL" id="JACHNU010000010">
    <property type="protein sequence ID" value="MBB4664984.1"/>
    <property type="molecule type" value="Genomic_DNA"/>
</dbReference>
<dbReference type="GO" id="GO:0000774">
    <property type="term" value="F:adenyl-nucleotide exchange factor activity"/>
    <property type="evidence" value="ECO:0007669"/>
    <property type="project" value="InterPro"/>
</dbReference>
<dbReference type="GO" id="GO:0006457">
    <property type="term" value="P:protein folding"/>
    <property type="evidence" value="ECO:0007669"/>
    <property type="project" value="InterPro"/>
</dbReference>
<dbReference type="PANTHER" id="PTHR21237">
    <property type="entry name" value="GRPE PROTEIN"/>
    <property type="match status" value="1"/>
</dbReference>
<dbReference type="FunFam" id="2.30.22.10:FF:000001">
    <property type="entry name" value="Protein GrpE"/>
    <property type="match status" value="1"/>
</dbReference>
<evidence type="ECO:0000256" key="11">
    <source>
        <dbReference type="RuleBase" id="RU000639"/>
    </source>
</evidence>
<evidence type="ECO:0000256" key="12">
    <source>
        <dbReference type="RuleBase" id="RU004478"/>
    </source>
</evidence>
<dbReference type="GO" id="GO:0051087">
    <property type="term" value="F:protein-folding chaperone binding"/>
    <property type="evidence" value="ECO:0007669"/>
    <property type="project" value="InterPro"/>
</dbReference>
<keyword evidence="15" id="KW-1185">Reference proteome</keyword>
<organism evidence="14 15">
    <name type="scientific">Conexibacter arvalis</name>
    <dbReference type="NCBI Taxonomy" id="912552"/>
    <lineage>
        <taxon>Bacteria</taxon>
        <taxon>Bacillati</taxon>
        <taxon>Actinomycetota</taxon>
        <taxon>Thermoleophilia</taxon>
        <taxon>Solirubrobacterales</taxon>
        <taxon>Conexibacteraceae</taxon>
        <taxon>Conexibacter</taxon>
    </lineage>
</organism>
<keyword evidence="5 10" id="KW-0346">Stress response</keyword>
<dbReference type="GO" id="GO:0042803">
    <property type="term" value="F:protein homodimerization activity"/>
    <property type="evidence" value="ECO:0007669"/>
    <property type="project" value="InterPro"/>
</dbReference>
<dbReference type="SUPFAM" id="SSF51064">
    <property type="entry name" value="Head domain of nucleotide exchange factor GrpE"/>
    <property type="match status" value="1"/>
</dbReference>
<comment type="subcellular location">
    <subcellularLocation>
        <location evidence="1 10">Cytoplasm</location>
    </subcellularLocation>
</comment>
<dbReference type="PANTHER" id="PTHR21237:SF23">
    <property type="entry name" value="GRPE PROTEIN HOMOLOG, MITOCHONDRIAL"/>
    <property type="match status" value="1"/>
</dbReference>
<evidence type="ECO:0000256" key="3">
    <source>
        <dbReference type="ARBA" id="ARBA00011738"/>
    </source>
</evidence>
<sequence>MTMDAEQQRDLTPEEAAAERAAAPEAPQGADSASDGVQGTAAEEEARAAGQEVEHDLDELVAKAAKADEYLALAQRTQADFENFRKRMSRDVVVAQERGVAKLAKELLPALDNLERALAAAEAPAAEAGSEPSEQPLAAGVRLVQDELIAALGRVGIERYSPRGEPFDPNEHEAMVQQPVEGAESGTVVEVYQQGYRLDGVILRPARVVVAA</sequence>
<comment type="subunit">
    <text evidence="3 10">Homodimer.</text>
</comment>
<proteinExistence type="inferred from homology"/>
<evidence type="ECO:0000313" key="14">
    <source>
        <dbReference type="EMBL" id="MBB4664984.1"/>
    </source>
</evidence>
<gene>
    <name evidence="10" type="primary">grpE</name>
    <name evidence="14" type="ORF">BDZ31_004603</name>
</gene>
<dbReference type="Gene3D" id="3.90.20.20">
    <property type="match status" value="1"/>
</dbReference>
<dbReference type="GO" id="GO:0005737">
    <property type="term" value="C:cytoplasm"/>
    <property type="evidence" value="ECO:0007669"/>
    <property type="project" value="UniProtKB-SubCell"/>
</dbReference>
<evidence type="ECO:0000256" key="6">
    <source>
        <dbReference type="ARBA" id="ARBA00023186"/>
    </source>
</evidence>
<keyword evidence="6 10" id="KW-0143">Chaperone</keyword>
<comment type="function">
    <text evidence="7 10 11">Participates actively in the response to hyperosmotic and heat shock by preventing the aggregation of stress-denatured proteins, in association with DnaK and GrpE. It is the nucleotide exchange factor for DnaK and may function as a thermosensor. Unfolded proteins bind initially to DnaJ; upon interaction with the DnaJ-bound protein, DnaK hydrolyzes its bound ATP, resulting in the formation of a stable complex. GrpE releases ADP from DnaK; ATP binding to DnaK triggers the release of the substrate protein, thus completing the reaction cycle. Several rounds of ATP-dependent interactions between DnaJ, DnaK and GrpE are required for fully efficient folding.</text>
</comment>
<dbReference type="Gene3D" id="2.30.22.10">
    <property type="entry name" value="Head domain of nucleotide exchange factor GrpE"/>
    <property type="match status" value="1"/>
</dbReference>
<evidence type="ECO:0000256" key="5">
    <source>
        <dbReference type="ARBA" id="ARBA00023016"/>
    </source>
</evidence>
<reference evidence="14 15" key="1">
    <citation type="submission" date="2020-08" db="EMBL/GenBank/DDBJ databases">
        <title>Genomic Encyclopedia of Archaeal and Bacterial Type Strains, Phase II (KMG-II): from individual species to whole genera.</title>
        <authorList>
            <person name="Goeker M."/>
        </authorList>
    </citation>
    <scope>NUCLEOTIDE SEQUENCE [LARGE SCALE GENOMIC DNA]</scope>
    <source>
        <strain evidence="14 15">DSM 23288</strain>
    </source>
</reference>
<dbReference type="Proteomes" id="UP000585272">
    <property type="component" value="Unassembled WGS sequence"/>
</dbReference>